<name>A0A914QJL3_9BILA</name>
<evidence type="ECO:0000313" key="2">
    <source>
        <dbReference type="WBParaSite" id="PDA_v2.g29813.t1"/>
    </source>
</evidence>
<protein>
    <submittedName>
        <fullName evidence="2">Uncharacterized protein</fullName>
    </submittedName>
</protein>
<sequence length="304" mass="35722">MASSRNLVVRVQFLKVVNSYNIQTKELNQQEFPYFDGNITNFFTRLQSGYNLKHVKAIAFTFMGGEFSNLVGFYNFRLKCREFCEKHQIFYLFLDSNLFQPFSLISQTKTMVKEGEKVMIFLLDLPFPPSSLAFIRQKKNYRFVKQVCSTFSPFTQQWQEDMFQGLNPKKIIFLKFPTKCHGLSDLEKAQKFFKSYNPIVVDFEDGIAHTMETTVNKVLHLMDEKDDPYDVEVPCWRKFEIRYNGRTLIEAGKTETAPFQRSIVVNTVPKKSVSVSLFCIMYKLYIHITFISDVWYVFDSSRTC</sequence>
<dbReference type="AlphaFoldDB" id="A0A914QJL3"/>
<accession>A0A914QJL3</accession>
<dbReference type="WBParaSite" id="PDA_v2.g29813.t1">
    <property type="protein sequence ID" value="PDA_v2.g29813.t1"/>
    <property type="gene ID" value="PDA_v2.g29813"/>
</dbReference>
<keyword evidence="1" id="KW-1185">Reference proteome</keyword>
<dbReference type="Proteomes" id="UP000887578">
    <property type="component" value="Unplaced"/>
</dbReference>
<evidence type="ECO:0000313" key="1">
    <source>
        <dbReference type="Proteomes" id="UP000887578"/>
    </source>
</evidence>
<organism evidence="1 2">
    <name type="scientific">Panagrolaimus davidi</name>
    <dbReference type="NCBI Taxonomy" id="227884"/>
    <lineage>
        <taxon>Eukaryota</taxon>
        <taxon>Metazoa</taxon>
        <taxon>Ecdysozoa</taxon>
        <taxon>Nematoda</taxon>
        <taxon>Chromadorea</taxon>
        <taxon>Rhabditida</taxon>
        <taxon>Tylenchina</taxon>
        <taxon>Panagrolaimomorpha</taxon>
        <taxon>Panagrolaimoidea</taxon>
        <taxon>Panagrolaimidae</taxon>
        <taxon>Panagrolaimus</taxon>
    </lineage>
</organism>
<proteinExistence type="predicted"/>
<reference evidence="2" key="1">
    <citation type="submission" date="2022-11" db="UniProtKB">
        <authorList>
            <consortium name="WormBaseParasite"/>
        </authorList>
    </citation>
    <scope>IDENTIFICATION</scope>
</reference>